<reference evidence="6" key="1">
    <citation type="journal article" date="2020" name="bioRxiv">
        <title>Hybrid origin of Populus tomentosa Carr. identified through genome sequencing and phylogenomic analysis.</title>
        <authorList>
            <person name="An X."/>
            <person name="Gao K."/>
            <person name="Chen Z."/>
            <person name="Li J."/>
            <person name="Yang X."/>
            <person name="Yang X."/>
            <person name="Zhou J."/>
            <person name="Guo T."/>
            <person name="Zhao T."/>
            <person name="Huang S."/>
            <person name="Miao D."/>
            <person name="Khan W.U."/>
            <person name="Rao P."/>
            <person name="Ye M."/>
            <person name="Lei B."/>
            <person name="Liao W."/>
            <person name="Wang J."/>
            <person name="Ji L."/>
            <person name="Li Y."/>
            <person name="Guo B."/>
            <person name="Mustafa N.S."/>
            <person name="Li S."/>
            <person name="Yun Q."/>
            <person name="Keller S.R."/>
            <person name="Mao J."/>
            <person name="Zhang R."/>
            <person name="Strauss S.H."/>
        </authorList>
    </citation>
    <scope>NUCLEOTIDE SEQUENCE</scope>
    <source>
        <strain evidence="6">GM15</strain>
        <tissue evidence="6">Leaf</tissue>
    </source>
</reference>
<dbReference type="InterPro" id="IPR002075">
    <property type="entry name" value="NTF2_dom"/>
</dbReference>
<dbReference type="InterPro" id="IPR039539">
    <property type="entry name" value="Ras_GTPase_bind_prot"/>
</dbReference>
<dbReference type="CDD" id="cd00780">
    <property type="entry name" value="NTF2"/>
    <property type="match status" value="1"/>
</dbReference>
<dbReference type="PANTHER" id="PTHR10693">
    <property type="entry name" value="RAS GTPASE-ACTIVATING PROTEIN-BINDING PROTEIN"/>
    <property type="match status" value="1"/>
</dbReference>
<dbReference type="CDD" id="cd00590">
    <property type="entry name" value="RRM_SF"/>
    <property type="match status" value="1"/>
</dbReference>
<sequence length="580" mass="63835">MASPYPPPVTVKAVQVGSYFVGQYYQVLQQHPDLVHRFYADGSTIIRIDAHSTDSANTMLQIHALVMSLNFSAIEIKTINSLESWNGGVLVMVSGSVKTKDFVNRRKFVQTFFLAPQEKGYFVLNDIFHFVDDGVVYQQNLAPRPSENMYMQHPVAVSSDETFDAQLDSSHSPPEPPVSDYVLEEEAREYVNSVRIDDDPVDKYSLPEQQEQQDFETEIVVDETPVVETPASFQSAVNVGQDFPTAAPEEPMEEPQKKTYASILLVSKGLSSSSVVTQPPVNRSAPTTSDWNHMPTTTALQPESVSYATETGVEATEESFGVDEGQACDSTLKALPYNMTYSNYTPDMTGALEGVDELTAGKHNTLISCEPKSVYVRNLPSDVTAAEIEEEFKHFGRIKPDGVFVRNRKDVVGVCYAFVEFEDLLSVQNAIKASPIQLAGRPVYIEERRPSTSIASRGGSIGGLNRIDATNKCLRGDCEVINCKCAITSMAKVAAAVFVLVPAIGLRLFHVAFGNPAKKLLDLCSVQEEEGEVTKQMRQGVVLVAVVWEGEAIKTVVTTTEQEAMVSISVRSDRTKVIRE</sequence>
<dbReference type="Pfam" id="PF02136">
    <property type="entry name" value="NTF2"/>
    <property type="match status" value="1"/>
</dbReference>
<dbReference type="InterPro" id="IPR000504">
    <property type="entry name" value="RRM_dom"/>
</dbReference>
<evidence type="ECO:0008006" key="8">
    <source>
        <dbReference type="Google" id="ProtNLM"/>
    </source>
</evidence>
<dbReference type="SMART" id="SM00360">
    <property type="entry name" value="RRM"/>
    <property type="match status" value="1"/>
</dbReference>
<dbReference type="Pfam" id="PF00076">
    <property type="entry name" value="RRM_1"/>
    <property type="match status" value="1"/>
</dbReference>
<dbReference type="GO" id="GO:1990904">
    <property type="term" value="C:ribonucleoprotein complex"/>
    <property type="evidence" value="ECO:0007669"/>
    <property type="project" value="TreeGrafter"/>
</dbReference>
<comment type="caution">
    <text evidence="6">The sequence shown here is derived from an EMBL/GenBank/DDBJ whole genome shotgun (WGS) entry which is preliminary data.</text>
</comment>
<gene>
    <name evidence="6" type="ORF">POTOM_009125</name>
</gene>
<dbReference type="OrthoDB" id="339151at2759"/>
<keyword evidence="1 2" id="KW-0694">RNA-binding</keyword>
<evidence type="ECO:0000256" key="1">
    <source>
        <dbReference type="ARBA" id="ARBA00022884"/>
    </source>
</evidence>
<evidence type="ECO:0000259" key="5">
    <source>
        <dbReference type="PROSITE" id="PS50177"/>
    </source>
</evidence>
<dbReference type="PROSITE" id="PS50102">
    <property type="entry name" value="RRM"/>
    <property type="match status" value="1"/>
</dbReference>
<evidence type="ECO:0000256" key="3">
    <source>
        <dbReference type="SAM" id="MobiDB-lite"/>
    </source>
</evidence>
<organism evidence="6 7">
    <name type="scientific">Populus tomentosa</name>
    <name type="common">Chinese white poplar</name>
    <dbReference type="NCBI Taxonomy" id="118781"/>
    <lineage>
        <taxon>Eukaryota</taxon>
        <taxon>Viridiplantae</taxon>
        <taxon>Streptophyta</taxon>
        <taxon>Embryophyta</taxon>
        <taxon>Tracheophyta</taxon>
        <taxon>Spermatophyta</taxon>
        <taxon>Magnoliopsida</taxon>
        <taxon>eudicotyledons</taxon>
        <taxon>Gunneridae</taxon>
        <taxon>Pentapetalae</taxon>
        <taxon>rosids</taxon>
        <taxon>fabids</taxon>
        <taxon>Malpighiales</taxon>
        <taxon>Salicaceae</taxon>
        <taxon>Saliceae</taxon>
        <taxon>Populus</taxon>
    </lineage>
</organism>
<evidence type="ECO:0000313" key="6">
    <source>
        <dbReference type="EMBL" id="KAG6787485.1"/>
    </source>
</evidence>
<dbReference type="Proteomes" id="UP000886885">
    <property type="component" value="Chromosome 2A"/>
</dbReference>
<dbReference type="PANTHER" id="PTHR10693:SF29">
    <property type="entry name" value="GB|AAD20086.1"/>
    <property type="match status" value="1"/>
</dbReference>
<dbReference type="EMBL" id="JAAWWB010000003">
    <property type="protein sequence ID" value="KAG6787485.1"/>
    <property type="molecule type" value="Genomic_DNA"/>
</dbReference>
<evidence type="ECO:0000313" key="7">
    <source>
        <dbReference type="Proteomes" id="UP000886885"/>
    </source>
</evidence>
<feature type="domain" description="RRM" evidence="4">
    <location>
        <begin position="372"/>
        <end position="450"/>
    </location>
</feature>
<feature type="region of interest" description="Disordered" evidence="3">
    <location>
        <begin position="274"/>
        <end position="296"/>
    </location>
</feature>
<accession>A0A8X8AI84</accession>
<proteinExistence type="predicted"/>
<keyword evidence="7" id="KW-1185">Reference proteome</keyword>
<evidence type="ECO:0000259" key="4">
    <source>
        <dbReference type="PROSITE" id="PS50102"/>
    </source>
</evidence>
<feature type="domain" description="NTF2" evidence="5">
    <location>
        <begin position="16"/>
        <end position="130"/>
    </location>
</feature>
<name>A0A8X8AI84_POPTO</name>
<dbReference type="PROSITE" id="PS50177">
    <property type="entry name" value="NTF2_DOMAIN"/>
    <property type="match status" value="1"/>
</dbReference>
<evidence type="ECO:0000256" key="2">
    <source>
        <dbReference type="PROSITE-ProRule" id="PRU00176"/>
    </source>
</evidence>
<feature type="compositionally biased region" description="Polar residues" evidence="3">
    <location>
        <begin position="277"/>
        <end position="296"/>
    </location>
</feature>
<protein>
    <recommendedName>
        <fullName evidence="8">Nuclear transport factor 2 family protein with RNA binding domain</fullName>
    </recommendedName>
</protein>
<dbReference type="InterPro" id="IPR018222">
    <property type="entry name" value="Nuclear_transport_factor_2_euk"/>
</dbReference>
<dbReference type="AlphaFoldDB" id="A0A8X8AI84"/>
<dbReference type="GO" id="GO:0003729">
    <property type="term" value="F:mRNA binding"/>
    <property type="evidence" value="ECO:0007669"/>
    <property type="project" value="TreeGrafter"/>
</dbReference>
<dbReference type="GO" id="GO:0005829">
    <property type="term" value="C:cytosol"/>
    <property type="evidence" value="ECO:0007669"/>
    <property type="project" value="TreeGrafter"/>
</dbReference>
<dbReference type="FunFam" id="3.10.450.50:FF:000003">
    <property type="entry name" value="Nuclear transport factor 2 family protein"/>
    <property type="match status" value="1"/>
</dbReference>